<dbReference type="AlphaFoldDB" id="A0AAW0KL47"/>
<protein>
    <submittedName>
        <fullName evidence="2">Uncharacterized protein</fullName>
    </submittedName>
</protein>
<proteinExistence type="predicted"/>
<dbReference type="Proteomes" id="UP000237347">
    <property type="component" value="Unassembled WGS sequence"/>
</dbReference>
<dbReference type="EMBL" id="PKMF04000277">
    <property type="protein sequence ID" value="KAK7839734.1"/>
    <property type="molecule type" value="Genomic_DNA"/>
</dbReference>
<dbReference type="PANTHER" id="PTHR33623:SF17">
    <property type="entry name" value="DUF4378 DOMAIN-CONTAINING PROTEIN"/>
    <property type="match status" value="1"/>
</dbReference>
<evidence type="ECO:0000313" key="3">
    <source>
        <dbReference type="Proteomes" id="UP000237347"/>
    </source>
</evidence>
<sequence>MASYSKTKAVLQQRKPLPNDGIGRPRMLKDFLNDTSNSCASTGFKSLPRQPCNPNAQVFTNNTNTKLLRCQSKAASTAISALQAMINAVKNFPLKKSSSILPRSLSRRLSRKKPSEVKITIRVKDIIRWTSFRDLVEEKSQPLDFNSSPNHCTTTTITTGSTNTMCSSNSSSWCESDFTSEYLPSWGGNSQDNVVNEVEVGKKYLPRVGEDCLKTTTGTETYADVGPKGELWCDEKEQQSPVSVLNFQVGEDEEPFSSFTRSLVNMERTRQNLMQKIQLFESLAKLEPFNQEEWMSMEENTKFEEEEPDEFEKKVSELFVKTRSSVDIGNAGVELLLLDFFRDELTTKRCQTKRDDDEFDCEMVSMAKAWVRGEQNGLHEWGIEHKREAYISDMDRREGWSNFKEEQEELAFEFESGILGDLLDEDDPMTLLQFNIVYVAYISNSKHVQIAIVLMNE</sequence>
<evidence type="ECO:0000313" key="2">
    <source>
        <dbReference type="EMBL" id="KAK7839734.1"/>
    </source>
</evidence>
<organism evidence="2 3">
    <name type="scientific">Quercus suber</name>
    <name type="common">Cork oak</name>
    <dbReference type="NCBI Taxonomy" id="58331"/>
    <lineage>
        <taxon>Eukaryota</taxon>
        <taxon>Viridiplantae</taxon>
        <taxon>Streptophyta</taxon>
        <taxon>Embryophyta</taxon>
        <taxon>Tracheophyta</taxon>
        <taxon>Spermatophyta</taxon>
        <taxon>Magnoliopsida</taxon>
        <taxon>eudicotyledons</taxon>
        <taxon>Gunneridae</taxon>
        <taxon>Pentapetalae</taxon>
        <taxon>rosids</taxon>
        <taxon>fabids</taxon>
        <taxon>Fagales</taxon>
        <taxon>Fagaceae</taxon>
        <taxon>Quercus</taxon>
    </lineage>
</organism>
<name>A0AAW0KL47_QUESU</name>
<feature type="region of interest" description="Disordered" evidence="1">
    <location>
        <begin position="1"/>
        <end position="24"/>
    </location>
</feature>
<accession>A0AAW0KL47</accession>
<comment type="caution">
    <text evidence="2">The sequence shown here is derived from an EMBL/GenBank/DDBJ whole genome shotgun (WGS) entry which is preliminary data.</text>
</comment>
<gene>
    <name evidence="2" type="ORF">CFP56_017604</name>
</gene>
<evidence type="ECO:0000256" key="1">
    <source>
        <dbReference type="SAM" id="MobiDB-lite"/>
    </source>
</evidence>
<keyword evidence="3" id="KW-1185">Reference proteome</keyword>
<reference evidence="2 3" key="1">
    <citation type="journal article" date="2018" name="Sci. Data">
        <title>The draft genome sequence of cork oak.</title>
        <authorList>
            <person name="Ramos A.M."/>
            <person name="Usie A."/>
            <person name="Barbosa P."/>
            <person name="Barros P.M."/>
            <person name="Capote T."/>
            <person name="Chaves I."/>
            <person name="Simoes F."/>
            <person name="Abreu I."/>
            <person name="Carrasquinho I."/>
            <person name="Faro C."/>
            <person name="Guimaraes J.B."/>
            <person name="Mendonca D."/>
            <person name="Nobrega F."/>
            <person name="Rodrigues L."/>
            <person name="Saibo N.J.M."/>
            <person name="Varela M.C."/>
            <person name="Egas C."/>
            <person name="Matos J."/>
            <person name="Miguel C.M."/>
            <person name="Oliveira M.M."/>
            <person name="Ricardo C.P."/>
            <person name="Goncalves S."/>
        </authorList>
    </citation>
    <scope>NUCLEOTIDE SEQUENCE [LARGE SCALE GENOMIC DNA]</scope>
    <source>
        <strain evidence="3">cv. HL8</strain>
    </source>
</reference>
<dbReference type="PANTHER" id="PTHR33623">
    <property type="entry name" value="OS04G0572500 PROTEIN"/>
    <property type="match status" value="1"/>
</dbReference>